<evidence type="ECO:0000256" key="9">
    <source>
        <dbReference type="ARBA" id="ARBA00023002"/>
    </source>
</evidence>
<keyword evidence="7 16" id="KW-0249">Electron transport</keyword>
<dbReference type="AlphaFoldDB" id="A0A068R2P2"/>
<dbReference type="InterPro" id="IPR050183">
    <property type="entry name" value="DsbB"/>
</dbReference>
<dbReference type="Proteomes" id="UP000032735">
    <property type="component" value="Chromosome"/>
</dbReference>
<dbReference type="GO" id="GO:0009055">
    <property type="term" value="F:electron transfer activity"/>
    <property type="evidence" value="ECO:0007669"/>
    <property type="project" value="UniProtKB-UniRule"/>
</dbReference>
<dbReference type="HOGENOM" id="CLU_098660_2_0_6"/>
<evidence type="ECO:0000256" key="16">
    <source>
        <dbReference type="HAMAP-Rule" id="MF_00286"/>
    </source>
</evidence>
<feature type="transmembrane region" description="Helical" evidence="17">
    <location>
        <begin position="71"/>
        <end position="89"/>
    </location>
</feature>
<feature type="transmembrane region" description="Helical" evidence="17">
    <location>
        <begin position="12"/>
        <end position="33"/>
    </location>
</feature>
<evidence type="ECO:0000256" key="15">
    <source>
        <dbReference type="ARBA" id="ARBA00078587"/>
    </source>
</evidence>
<dbReference type="Gene3D" id="1.20.1550.10">
    <property type="entry name" value="DsbB-like"/>
    <property type="match status" value="1"/>
</dbReference>
<dbReference type="PANTHER" id="PTHR36570:SF2">
    <property type="entry name" value="DISULFIDE BOND FORMATION PROTEIN B"/>
    <property type="match status" value="1"/>
</dbReference>
<reference evidence="18 19" key="1">
    <citation type="submission" date="2013-07" db="EMBL/GenBank/DDBJ databases">
        <authorList>
            <person name="Genoscope - CEA"/>
        </authorList>
    </citation>
    <scope>NUCLEOTIDE SEQUENCE [LARGE SCALE GENOMIC DNA]</scope>
    <source>
        <strain evidence="18 19">G6</strain>
    </source>
</reference>
<keyword evidence="11 16" id="KW-1015">Disulfide bond</keyword>
<evidence type="ECO:0000256" key="4">
    <source>
        <dbReference type="ARBA" id="ARBA00022475"/>
    </source>
</evidence>
<evidence type="ECO:0000256" key="12">
    <source>
        <dbReference type="ARBA" id="ARBA00023186"/>
    </source>
</evidence>
<dbReference type="InterPro" id="IPR022920">
    <property type="entry name" value="Disulphide_bond_form_DsbB"/>
</dbReference>
<dbReference type="FunFam" id="1.20.1550.10:FF:000001">
    <property type="entry name" value="Disulfide bond formation protein B"/>
    <property type="match status" value="1"/>
</dbReference>
<feature type="transmembrane region" description="Helical" evidence="17">
    <location>
        <begin position="45"/>
        <end position="64"/>
    </location>
</feature>
<keyword evidence="3 16" id="KW-0813">Transport</keyword>
<dbReference type="SUPFAM" id="SSF158442">
    <property type="entry name" value="DsbB-like"/>
    <property type="match status" value="1"/>
</dbReference>
<keyword evidence="10 16" id="KW-0472">Membrane</keyword>
<dbReference type="OrthoDB" id="3711263at2"/>
<evidence type="ECO:0000256" key="1">
    <source>
        <dbReference type="ARBA" id="ARBA00004429"/>
    </source>
</evidence>
<gene>
    <name evidence="16 18" type="primary">dsbB</name>
    <name evidence="18" type="ORF">XPG1_1619</name>
</gene>
<dbReference type="Pfam" id="PF02600">
    <property type="entry name" value="DsbB"/>
    <property type="match status" value="1"/>
</dbReference>
<dbReference type="NCBIfam" id="NF002485">
    <property type="entry name" value="PRK01749.1"/>
    <property type="match status" value="1"/>
</dbReference>
<organism evidence="18 19">
    <name type="scientific">Xenorhabdus poinarii G6</name>
    <dbReference type="NCBI Taxonomy" id="1354304"/>
    <lineage>
        <taxon>Bacteria</taxon>
        <taxon>Pseudomonadati</taxon>
        <taxon>Pseudomonadota</taxon>
        <taxon>Gammaproteobacteria</taxon>
        <taxon>Enterobacterales</taxon>
        <taxon>Morganellaceae</taxon>
        <taxon>Xenorhabdus</taxon>
    </lineage>
</organism>
<feature type="transmembrane region" description="Helical" evidence="17">
    <location>
        <begin position="145"/>
        <end position="166"/>
    </location>
</feature>
<feature type="topological domain" description="Cytoplasmic" evidence="16">
    <location>
        <begin position="1"/>
        <end position="14"/>
    </location>
</feature>
<keyword evidence="9 16" id="KW-0560">Oxidoreductase</keyword>
<evidence type="ECO:0000256" key="5">
    <source>
        <dbReference type="ARBA" id="ARBA00022519"/>
    </source>
</evidence>
<dbReference type="InterPro" id="IPR023380">
    <property type="entry name" value="DsbB-like_sf"/>
</dbReference>
<dbReference type="GO" id="GO:0015035">
    <property type="term" value="F:protein-disulfide reductase activity"/>
    <property type="evidence" value="ECO:0007669"/>
    <property type="project" value="UniProtKB-UniRule"/>
</dbReference>
<protein>
    <recommendedName>
        <fullName evidence="14 16">Disulfide bond formation protein B</fullName>
    </recommendedName>
    <alternativeName>
        <fullName evidence="15 16">Disulfide oxidoreductase</fullName>
    </alternativeName>
</protein>
<feature type="topological domain" description="Periplasmic" evidence="16">
    <location>
        <begin position="32"/>
        <end position="49"/>
    </location>
</feature>
<evidence type="ECO:0000313" key="18">
    <source>
        <dbReference type="EMBL" id="CDG21274.1"/>
    </source>
</evidence>
<proteinExistence type="inferred from homology"/>
<feature type="topological domain" description="Cytoplasmic" evidence="16">
    <location>
        <begin position="66"/>
        <end position="71"/>
    </location>
</feature>
<dbReference type="RefSeq" id="WP_045958494.1">
    <property type="nucleotide sequence ID" value="NZ_FO704551.1"/>
</dbReference>
<comment type="function">
    <text evidence="16">Required for disulfide bond formation in some periplasmic proteins. Acts by oxidizing the DsbA protein.</text>
</comment>
<dbReference type="GO" id="GO:0006457">
    <property type="term" value="P:protein folding"/>
    <property type="evidence" value="ECO:0007669"/>
    <property type="project" value="InterPro"/>
</dbReference>
<dbReference type="InterPro" id="IPR003752">
    <property type="entry name" value="DiS_bond_form_DsbB/BdbC"/>
</dbReference>
<evidence type="ECO:0000256" key="14">
    <source>
        <dbReference type="ARBA" id="ARBA00068851"/>
    </source>
</evidence>
<evidence type="ECO:0000256" key="3">
    <source>
        <dbReference type="ARBA" id="ARBA00022448"/>
    </source>
</evidence>
<evidence type="ECO:0000256" key="6">
    <source>
        <dbReference type="ARBA" id="ARBA00022692"/>
    </source>
</evidence>
<keyword evidence="12 16" id="KW-0143">Chaperone</keyword>
<keyword evidence="13 16" id="KW-0676">Redox-active center</keyword>
<comment type="similarity">
    <text evidence="2 16">Belongs to the DsbB family.</text>
</comment>
<feature type="topological domain" description="Cytoplasmic" evidence="16">
    <location>
        <begin position="164"/>
        <end position="179"/>
    </location>
</feature>
<evidence type="ECO:0000256" key="17">
    <source>
        <dbReference type="SAM" id="Phobius"/>
    </source>
</evidence>
<keyword evidence="19" id="KW-1185">Reference proteome</keyword>
<evidence type="ECO:0000256" key="13">
    <source>
        <dbReference type="ARBA" id="ARBA00023284"/>
    </source>
</evidence>
<sequence>MFQFLKQRAQGSASWLLMALTVLLLEATALYFQYVMQLQPCVMCIYERVALLGILGAALLGAIAPKTPLRWLAILVWIYSAWQGLRLAWDHTMMQLYPSPFNTCEFFVQFPSWLPLNDWLPSVFQAYGDCSIKQWAFLTLDMPQWLLGIFAAYFIVGIFVLISQFVRVQNSLYGYKNKY</sequence>
<comment type="subcellular location">
    <subcellularLocation>
        <location evidence="1">Cell inner membrane</location>
        <topology evidence="1">Multi-pass membrane protein</topology>
    </subcellularLocation>
    <subcellularLocation>
        <location evidence="16">Cell membrane</location>
        <topology evidence="16">Multi-pass membrane protein</topology>
    </subcellularLocation>
</comment>
<evidence type="ECO:0000256" key="8">
    <source>
        <dbReference type="ARBA" id="ARBA00022989"/>
    </source>
</evidence>
<evidence type="ECO:0000313" key="19">
    <source>
        <dbReference type="Proteomes" id="UP000032735"/>
    </source>
</evidence>
<dbReference type="EMBL" id="FO704551">
    <property type="protein sequence ID" value="CDG21274.1"/>
    <property type="molecule type" value="Genomic_DNA"/>
</dbReference>
<keyword evidence="5" id="KW-0997">Cell inner membrane</keyword>
<name>A0A068R2P2_9GAMM</name>
<keyword evidence="8 16" id="KW-1133">Transmembrane helix</keyword>
<dbReference type="PANTHER" id="PTHR36570">
    <property type="entry name" value="DISULFIDE BOND FORMATION PROTEIN B"/>
    <property type="match status" value="1"/>
</dbReference>
<dbReference type="GO" id="GO:0005886">
    <property type="term" value="C:plasma membrane"/>
    <property type="evidence" value="ECO:0007669"/>
    <property type="project" value="UniProtKB-SubCell"/>
</dbReference>
<dbReference type="HAMAP" id="MF_00286">
    <property type="entry name" value="DsbB"/>
    <property type="match status" value="1"/>
</dbReference>
<evidence type="ECO:0000256" key="10">
    <source>
        <dbReference type="ARBA" id="ARBA00023136"/>
    </source>
</evidence>
<feature type="disulfide bond" description="Redox-active" evidence="16">
    <location>
        <begin position="104"/>
        <end position="130"/>
    </location>
</feature>
<feature type="disulfide bond" description="Redox-active" evidence="16">
    <location>
        <begin position="41"/>
        <end position="44"/>
    </location>
</feature>
<dbReference type="STRING" id="1354304.XPG1_1619"/>
<evidence type="ECO:0000256" key="2">
    <source>
        <dbReference type="ARBA" id="ARBA00008823"/>
    </source>
</evidence>
<accession>A0A068R2P2</accession>
<evidence type="ECO:0000256" key="7">
    <source>
        <dbReference type="ARBA" id="ARBA00022982"/>
    </source>
</evidence>
<keyword evidence="6 16" id="KW-0812">Transmembrane</keyword>
<feature type="topological domain" description="Periplasmic" evidence="16">
    <location>
        <begin position="90"/>
        <end position="144"/>
    </location>
</feature>
<evidence type="ECO:0000256" key="11">
    <source>
        <dbReference type="ARBA" id="ARBA00023157"/>
    </source>
</evidence>
<dbReference type="KEGG" id="xpo:XPG1_1619"/>
<keyword evidence="4 16" id="KW-1003">Cell membrane</keyword>